<dbReference type="SUPFAM" id="SSF55486">
    <property type="entry name" value="Metalloproteases ('zincins'), catalytic domain"/>
    <property type="match status" value="1"/>
</dbReference>
<evidence type="ECO:0000313" key="1">
    <source>
        <dbReference type="EMBL" id="CAI8051884.1"/>
    </source>
</evidence>
<dbReference type="Pfam" id="PF06262">
    <property type="entry name" value="Zincin_1"/>
    <property type="match status" value="1"/>
</dbReference>
<keyword evidence="2" id="KW-1185">Reference proteome</keyword>
<name>A0AA35TPR1_GEOBA</name>
<dbReference type="AlphaFoldDB" id="A0AA35TPR1"/>
<dbReference type="InterPro" id="IPR010428">
    <property type="entry name" value="Zincin_1"/>
</dbReference>
<dbReference type="CDD" id="cd12952">
    <property type="entry name" value="MMP_ACEL2062"/>
    <property type="match status" value="1"/>
</dbReference>
<sequence>MVEVSYPEFIRLVRRAYRRLPLHVLDALENVDITVEEWPGPDEEELLEEGSTLFGLYYGVPLTDREGLPPSLPDRITLYRQPILESCETRREVVREIRITPVARGIWATGLLVTEEEPDPGRAVWDEFCGHVDNLSPRTPGTCLAGNRICVLPRL</sequence>
<organism evidence="1 2">
    <name type="scientific">Geodia barretti</name>
    <name type="common">Barrett's horny sponge</name>
    <dbReference type="NCBI Taxonomy" id="519541"/>
    <lineage>
        <taxon>Eukaryota</taxon>
        <taxon>Metazoa</taxon>
        <taxon>Porifera</taxon>
        <taxon>Demospongiae</taxon>
        <taxon>Heteroscleromorpha</taxon>
        <taxon>Tetractinellida</taxon>
        <taxon>Astrophorina</taxon>
        <taxon>Geodiidae</taxon>
        <taxon>Geodia</taxon>
    </lineage>
</organism>
<dbReference type="EMBL" id="CASHTH010003971">
    <property type="protein sequence ID" value="CAI8051884.1"/>
    <property type="molecule type" value="Genomic_DNA"/>
</dbReference>
<gene>
    <name evidence="1" type="ORF">GBAR_LOCUS28394</name>
</gene>
<proteinExistence type="predicted"/>
<protein>
    <submittedName>
        <fullName evidence="1">Uncharacterized protein</fullName>
    </submittedName>
</protein>
<dbReference type="Proteomes" id="UP001174909">
    <property type="component" value="Unassembled WGS sequence"/>
</dbReference>
<dbReference type="InterPro" id="IPR038555">
    <property type="entry name" value="Zincin_1_sf"/>
</dbReference>
<accession>A0AA35TPR1</accession>
<comment type="caution">
    <text evidence="1">The sequence shown here is derived from an EMBL/GenBank/DDBJ whole genome shotgun (WGS) entry which is preliminary data.</text>
</comment>
<reference evidence="1" key="1">
    <citation type="submission" date="2023-03" db="EMBL/GenBank/DDBJ databases">
        <authorList>
            <person name="Steffen K."/>
            <person name="Cardenas P."/>
        </authorList>
    </citation>
    <scope>NUCLEOTIDE SEQUENCE</scope>
</reference>
<dbReference type="Gene3D" id="3.30.2010.20">
    <property type="match status" value="1"/>
</dbReference>
<evidence type="ECO:0000313" key="2">
    <source>
        <dbReference type="Proteomes" id="UP001174909"/>
    </source>
</evidence>